<dbReference type="Proteomes" id="UP000193986">
    <property type="component" value="Unassembled WGS sequence"/>
</dbReference>
<evidence type="ECO:0000259" key="4">
    <source>
        <dbReference type="PROSITE" id="PS51513"/>
    </source>
</evidence>
<dbReference type="InParanoid" id="A0A1Y2B7K7"/>
<feature type="short sequence motif" description="FFD box" evidence="1">
    <location>
        <begin position="237"/>
        <end position="252"/>
    </location>
</feature>
<dbReference type="GO" id="GO:0003729">
    <property type="term" value="F:mRNA binding"/>
    <property type="evidence" value="ECO:0007669"/>
    <property type="project" value="TreeGrafter"/>
</dbReference>
<dbReference type="GO" id="GO:0000932">
    <property type="term" value="C:P-body"/>
    <property type="evidence" value="ECO:0007669"/>
    <property type="project" value="TreeGrafter"/>
</dbReference>
<dbReference type="InterPro" id="IPR019050">
    <property type="entry name" value="FDF_dom"/>
</dbReference>
<feature type="region of interest" description="Disordered" evidence="2">
    <location>
        <begin position="158"/>
        <end position="347"/>
    </location>
</feature>
<dbReference type="InterPro" id="IPR025761">
    <property type="entry name" value="FFD_box"/>
</dbReference>
<dbReference type="OrthoDB" id="21539at2759"/>
<evidence type="ECO:0000256" key="2">
    <source>
        <dbReference type="SAM" id="MobiDB-lite"/>
    </source>
</evidence>
<evidence type="ECO:0000256" key="1">
    <source>
        <dbReference type="PROSITE-ProRule" id="PRU00846"/>
    </source>
</evidence>
<name>A0A1Y2B7K7_9TREE</name>
<feature type="compositionally biased region" description="Gly residues" evidence="2">
    <location>
        <begin position="285"/>
        <end position="347"/>
    </location>
</feature>
<proteinExistence type="predicted"/>
<dbReference type="SMART" id="SM01271">
    <property type="entry name" value="LSM14"/>
    <property type="match status" value="1"/>
</dbReference>
<dbReference type="PANTHER" id="PTHR13586">
    <property type="entry name" value="SCD6 PROTEIN-RELATED"/>
    <property type="match status" value="1"/>
</dbReference>
<dbReference type="PROSITE" id="PS51513">
    <property type="entry name" value="FFD"/>
    <property type="match status" value="1"/>
</dbReference>
<feature type="compositionally biased region" description="Basic and acidic residues" evidence="2">
    <location>
        <begin position="254"/>
        <end position="264"/>
    </location>
</feature>
<dbReference type="InterPro" id="IPR010920">
    <property type="entry name" value="LSM_dom_sf"/>
</dbReference>
<dbReference type="GO" id="GO:0034063">
    <property type="term" value="P:stress granule assembly"/>
    <property type="evidence" value="ECO:0007669"/>
    <property type="project" value="TreeGrafter"/>
</dbReference>
<accession>A0A1Y2B7K7</accession>
<dbReference type="PANTHER" id="PTHR13586:SF0">
    <property type="entry name" value="TRAILER HITCH, ISOFORM H"/>
    <property type="match status" value="1"/>
</dbReference>
<dbReference type="PROSITE" id="PS51512">
    <property type="entry name" value="DFDF"/>
    <property type="match status" value="1"/>
</dbReference>
<feature type="region of interest" description="Disordered" evidence="2">
    <location>
        <begin position="99"/>
        <end position="127"/>
    </location>
</feature>
<dbReference type="SMART" id="SM01199">
    <property type="entry name" value="FDF"/>
    <property type="match status" value="1"/>
</dbReference>
<dbReference type="AlphaFoldDB" id="A0A1Y2B7K7"/>
<dbReference type="EMBL" id="MCFC01000018">
    <property type="protein sequence ID" value="ORY30831.1"/>
    <property type="molecule type" value="Genomic_DNA"/>
</dbReference>
<evidence type="ECO:0000313" key="5">
    <source>
        <dbReference type="EMBL" id="ORY30831.1"/>
    </source>
</evidence>
<feature type="compositionally biased region" description="Polar residues" evidence="2">
    <location>
        <begin position="239"/>
        <end position="253"/>
    </location>
</feature>
<dbReference type="STRING" id="71784.A0A1Y2B7K7"/>
<evidence type="ECO:0008006" key="7">
    <source>
        <dbReference type="Google" id="ProtNLM"/>
    </source>
</evidence>
<reference evidence="5 6" key="1">
    <citation type="submission" date="2016-07" db="EMBL/GenBank/DDBJ databases">
        <title>Pervasive Adenine N6-methylation of Active Genes in Fungi.</title>
        <authorList>
            <consortium name="DOE Joint Genome Institute"/>
            <person name="Mondo S.J."/>
            <person name="Dannebaum R.O."/>
            <person name="Kuo R.C."/>
            <person name="Labutti K."/>
            <person name="Haridas S."/>
            <person name="Kuo A."/>
            <person name="Salamov A."/>
            <person name="Ahrendt S.R."/>
            <person name="Lipzen A."/>
            <person name="Sullivan W."/>
            <person name="Andreopoulos W.B."/>
            <person name="Clum A."/>
            <person name="Lindquist E."/>
            <person name="Daum C."/>
            <person name="Ramamoorthy G.K."/>
            <person name="Gryganskyi A."/>
            <person name="Culley D."/>
            <person name="Magnuson J.K."/>
            <person name="James T.Y."/>
            <person name="O'Malley M.A."/>
            <person name="Stajich J.E."/>
            <person name="Spatafora J.W."/>
            <person name="Visel A."/>
            <person name="Grigoriev I.V."/>
        </authorList>
    </citation>
    <scope>NUCLEOTIDE SEQUENCE [LARGE SCALE GENOMIC DNA]</scope>
    <source>
        <strain evidence="5 6">68-887.2</strain>
    </source>
</reference>
<feature type="domain" description="DFDF" evidence="3">
    <location>
        <begin position="169"/>
        <end position="205"/>
    </location>
</feature>
<dbReference type="Pfam" id="PF12701">
    <property type="entry name" value="LSM14"/>
    <property type="match status" value="1"/>
</dbReference>
<dbReference type="GO" id="GO:0033962">
    <property type="term" value="P:P-body assembly"/>
    <property type="evidence" value="ECO:0007669"/>
    <property type="project" value="TreeGrafter"/>
</dbReference>
<protein>
    <recommendedName>
        <fullName evidence="7">Scd6-like Sm domain-domain-containing protein</fullName>
    </recommendedName>
</protein>
<feature type="compositionally biased region" description="Basic and acidic residues" evidence="2">
    <location>
        <begin position="188"/>
        <end position="204"/>
    </location>
</feature>
<feature type="domain" description="FFD box profile" evidence="4">
    <location>
        <begin position="237"/>
        <end position="252"/>
    </location>
</feature>
<dbReference type="CDD" id="cd01736">
    <property type="entry name" value="LSm14_N"/>
    <property type="match status" value="1"/>
</dbReference>
<evidence type="ECO:0000313" key="6">
    <source>
        <dbReference type="Proteomes" id="UP000193986"/>
    </source>
</evidence>
<dbReference type="Gene3D" id="2.30.30.100">
    <property type="match status" value="1"/>
</dbReference>
<dbReference type="SUPFAM" id="SSF50182">
    <property type="entry name" value="Sm-like ribonucleoproteins"/>
    <property type="match status" value="1"/>
</dbReference>
<organism evidence="5 6">
    <name type="scientific">Naematelia encephala</name>
    <dbReference type="NCBI Taxonomy" id="71784"/>
    <lineage>
        <taxon>Eukaryota</taxon>
        <taxon>Fungi</taxon>
        <taxon>Dikarya</taxon>
        <taxon>Basidiomycota</taxon>
        <taxon>Agaricomycotina</taxon>
        <taxon>Tremellomycetes</taxon>
        <taxon>Tremellales</taxon>
        <taxon>Naemateliaceae</taxon>
        <taxon>Naematelia</taxon>
    </lineage>
</organism>
<evidence type="ECO:0000259" key="3">
    <source>
        <dbReference type="PROSITE" id="PS51512"/>
    </source>
</evidence>
<sequence length="347" mass="36663">MDYSQFKGKPFQVISKLGVRYTGIFDHISQEDQTICLSQVYSHGTENRPTARKMPGSTTTLGWVRFHTESIEALALVEDYVPPGGEEPPVDPILASISQSAPGAASPQTSQAPPVQPPAQTQAQASTSIPVARHELPSRPNTTQSAATAIDRVQQSLSDLGIDGSRQRRPPRAPEVPDAEFDFGKSNQKFERIRQDKGKGKDGSESSDSDGLDEEPHPIVVQNGRGQDGADGGKKPTGYNKSSFFDNLSGESSRVSRAEERGRNYDTFGEAGGEENGVGRIPNRGGYGGQGQGQGRGGYGQRGGYGGDVWGGRGFGGRGRGRGGYGRGGVPSVSGGGYRGGSGYEQA</sequence>
<dbReference type="InterPro" id="IPR025609">
    <property type="entry name" value="Lsm14-like_N"/>
</dbReference>
<gene>
    <name evidence="5" type="ORF">BCR39DRAFT_528529</name>
</gene>
<comment type="caution">
    <text evidence="5">The sequence shown here is derived from an EMBL/GenBank/DDBJ whole genome shotgun (WGS) entry which is preliminary data.</text>
</comment>
<keyword evidence="6" id="KW-1185">Reference proteome</keyword>
<dbReference type="InterPro" id="IPR025762">
    <property type="entry name" value="DFDF"/>
</dbReference>